<accession>A0A1N7PQ10</accession>
<dbReference type="AlphaFoldDB" id="A0A1N7PQ10"/>
<name>A0A1N7PQ10_9GAMM</name>
<protein>
    <submittedName>
        <fullName evidence="2">Uncharacterized protein</fullName>
    </submittedName>
</protein>
<keyword evidence="1" id="KW-0472">Membrane</keyword>
<feature type="transmembrane region" description="Helical" evidence="1">
    <location>
        <begin position="20"/>
        <end position="40"/>
    </location>
</feature>
<organism evidence="2 3">
    <name type="scientific">Neptunomonas antarctica</name>
    <dbReference type="NCBI Taxonomy" id="619304"/>
    <lineage>
        <taxon>Bacteria</taxon>
        <taxon>Pseudomonadati</taxon>
        <taxon>Pseudomonadota</taxon>
        <taxon>Gammaproteobacteria</taxon>
        <taxon>Oceanospirillales</taxon>
        <taxon>Oceanospirillaceae</taxon>
        <taxon>Neptunomonas</taxon>
    </lineage>
</organism>
<evidence type="ECO:0000256" key="1">
    <source>
        <dbReference type="SAM" id="Phobius"/>
    </source>
</evidence>
<proteinExistence type="predicted"/>
<evidence type="ECO:0000313" key="2">
    <source>
        <dbReference type="EMBL" id="SIT12519.1"/>
    </source>
</evidence>
<reference evidence="3" key="1">
    <citation type="submission" date="2017-01" db="EMBL/GenBank/DDBJ databases">
        <authorList>
            <person name="Varghese N."/>
            <person name="Submissions S."/>
        </authorList>
    </citation>
    <scope>NUCLEOTIDE SEQUENCE [LARGE SCALE GENOMIC DNA]</scope>
    <source>
        <strain evidence="3">DSM 22306</strain>
    </source>
</reference>
<dbReference type="STRING" id="619304.SAMN05421760_1187"/>
<keyword evidence="1" id="KW-0812">Transmembrane</keyword>
<keyword evidence="3" id="KW-1185">Reference proteome</keyword>
<dbReference type="Proteomes" id="UP000185999">
    <property type="component" value="Unassembled WGS sequence"/>
</dbReference>
<keyword evidence="1" id="KW-1133">Transmembrane helix</keyword>
<dbReference type="EMBL" id="FTOE01000018">
    <property type="protein sequence ID" value="SIT12519.1"/>
    <property type="molecule type" value="Genomic_DNA"/>
</dbReference>
<evidence type="ECO:0000313" key="3">
    <source>
        <dbReference type="Proteomes" id="UP000185999"/>
    </source>
</evidence>
<sequence>MIFEWFNVVFSGPTEQAKLFTVAISTILAVTLLLMNQWFIGNRARKERLIEKLEDLTSAIHEFYSLGVEVNRCLHLSKKYDEKAIDKFIGLGIKIDTLCSLYFNNSTIDTSISADIISIGMEELNKPKLGNGATIPSDHPFMEMNEEIHIWFEDSQLKIKVLIKKHITS</sequence>
<gene>
    <name evidence="2" type="ORF">SAMN05421760_1187</name>
</gene>
<dbReference type="RefSeq" id="WP_054340357.1">
    <property type="nucleotide sequence ID" value="NZ_FTOE01000018.1"/>
</dbReference>